<feature type="transmembrane region" description="Helical" evidence="1">
    <location>
        <begin position="15"/>
        <end position="33"/>
    </location>
</feature>
<proteinExistence type="predicted"/>
<dbReference type="OrthoDB" id="3190532at2"/>
<keyword evidence="1" id="KW-0812">Transmembrane</keyword>
<protein>
    <submittedName>
        <fullName evidence="2">Membrane protein</fullName>
    </submittedName>
</protein>
<evidence type="ECO:0000313" key="3">
    <source>
        <dbReference type="Proteomes" id="UP000004322"/>
    </source>
</evidence>
<dbReference type="eggNOG" id="COG4200">
    <property type="taxonomic scope" value="Bacteria"/>
</dbReference>
<feature type="transmembrane region" description="Helical" evidence="1">
    <location>
        <begin position="218"/>
        <end position="236"/>
    </location>
</feature>
<feature type="transmembrane region" description="Helical" evidence="1">
    <location>
        <begin position="99"/>
        <end position="121"/>
    </location>
</feature>
<keyword evidence="3" id="KW-1185">Reference proteome</keyword>
<sequence>MLNLRLEFTKLKRRSFLLSLIVIVVIELVWSSLIINHELPETREAHNAIFDMAYMNDLILPIFLAVLASRLLEMEHLGKTFKMLQTSNESPWQLFRAKLTLMAAFAFVVSLLQTIFLKFIIQAAQVQVTLTQLSLSLLTTFLVCIFLSCLHLCLAFIYEKASVTVVTGLIGAFLSFVGIGALPLPIRFFVPWQYFSMMGIAKRITGAHTYLFQYDSSYPFKLVALLLIILLTLLVSKKIIGKADLL</sequence>
<gene>
    <name evidence="2" type="ORF">STRCR_2194</name>
</gene>
<dbReference type="Proteomes" id="UP000004322">
    <property type="component" value="Unassembled WGS sequence"/>
</dbReference>
<keyword evidence="1" id="KW-0472">Membrane</keyword>
<dbReference type="RefSeq" id="WP_004229652.1">
    <property type="nucleotide sequence ID" value="NZ_AEUV02000002.1"/>
</dbReference>
<accession>G5JSJ4</accession>
<keyword evidence="1" id="KW-1133">Transmembrane helix</keyword>
<evidence type="ECO:0000256" key="1">
    <source>
        <dbReference type="SAM" id="Phobius"/>
    </source>
</evidence>
<dbReference type="Pfam" id="PF12730">
    <property type="entry name" value="ABC2_membrane_4"/>
    <property type="match status" value="1"/>
</dbReference>
<organism evidence="2 3">
    <name type="scientific">Streptococcus criceti HS-6</name>
    <dbReference type="NCBI Taxonomy" id="873449"/>
    <lineage>
        <taxon>Bacteria</taxon>
        <taxon>Bacillati</taxon>
        <taxon>Bacillota</taxon>
        <taxon>Bacilli</taxon>
        <taxon>Lactobacillales</taxon>
        <taxon>Streptococcaceae</taxon>
        <taxon>Streptococcus</taxon>
    </lineage>
</organism>
<dbReference type="EMBL" id="AEUV02000002">
    <property type="protein sequence ID" value="EHI75333.1"/>
    <property type="molecule type" value="Genomic_DNA"/>
</dbReference>
<name>G5JSJ4_STRCG</name>
<dbReference type="STRING" id="873449.STRCR_2194"/>
<evidence type="ECO:0000313" key="2">
    <source>
        <dbReference type="EMBL" id="EHI75333.1"/>
    </source>
</evidence>
<comment type="caution">
    <text evidence="2">The sequence shown here is derived from an EMBL/GenBank/DDBJ whole genome shotgun (WGS) entry which is preliminary data.</text>
</comment>
<dbReference type="AlphaFoldDB" id="G5JSJ4"/>
<feature type="transmembrane region" description="Helical" evidence="1">
    <location>
        <begin position="53"/>
        <end position="72"/>
    </location>
</feature>
<feature type="transmembrane region" description="Helical" evidence="1">
    <location>
        <begin position="165"/>
        <end position="186"/>
    </location>
</feature>
<feature type="transmembrane region" description="Helical" evidence="1">
    <location>
        <begin position="133"/>
        <end position="158"/>
    </location>
</feature>
<reference evidence="2" key="1">
    <citation type="submission" date="2011-07" db="EMBL/GenBank/DDBJ databases">
        <authorList>
            <person name="Stanhope M.J."/>
            <person name="Durkin A.S."/>
            <person name="Hostetler J."/>
            <person name="Kim M."/>
            <person name="Radune D."/>
            <person name="Singh I."/>
            <person name="Town C.D."/>
        </authorList>
    </citation>
    <scope>NUCLEOTIDE SEQUENCE [LARGE SCALE GENOMIC DNA]</scope>
    <source>
        <strain evidence="2">HS-6</strain>
    </source>
</reference>